<dbReference type="AlphaFoldDB" id="A0AB34Y0Q8"/>
<organism evidence="1 2">
    <name type="scientific">Lactiplantibacillus plantarum</name>
    <name type="common">Lactobacillus plantarum</name>
    <dbReference type="NCBI Taxonomy" id="1590"/>
    <lineage>
        <taxon>Bacteria</taxon>
        <taxon>Bacillati</taxon>
        <taxon>Bacillota</taxon>
        <taxon>Bacilli</taxon>
        <taxon>Lactobacillales</taxon>
        <taxon>Lactobacillaceae</taxon>
        <taxon>Lactiplantibacillus</taxon>
    </lineage>
</organism>
<evidence type="ECO:0000313" key="1">
    <source>
        <dbReference type="EMBL" id="KZU02663.1"/>
    </source>
</evidence>
<accession>A0AB34Y0Q8</accession>
<reference evidence="1 2" key="1">
    <citation type="submission" date="2016-03" db="EMBL/GenBank/DDBJ databases">
        <title>Comparative genomics of 54 Lactobacillus plantarum strains reveals genomic uncoupling from niche constraints.</title>
        <authorList>
            <person name="Martino M.E."/>
        </authorList>
    </citation>
    <scope>NUCLEOTIDE SEQUENCE [LARGE SCALE GENOMIC DNA]</scope>
    <source>
        <strain evidence="1 2">Nizo2260</strain>
    </source>
</reference>
<proteinExistence type="predicted"/>
<sequence>MHQVVVQTVASKYLAYQAYQRNQAAYVLTNEKNVTLTTHERELARLTPSMVWCVYQIN</sequence>
<gene>
    <name evidence="1" type="ORF">Nizo2260_2304</name>
</gene>
<protein>
    <submittedName>
        <fullName evidence="1">Uncharacterized protein</fullName>
    </submittedName>
</protein>
<evidence type="ECO:0000313" key="2">
    <source>
        <dbReference type="Proteomes" id="UP000076989"/>
    </source>
</evidence>
<comment type="caution">
    <text evidence="1">The sequence shown here is derived from an EMBL/GenBank/DDBJ whole genome shotgun (WGS) entry which is preliminary data.</text>
</comment>
<dbReference type="Proteomes" id="UP000076989">
    <property type="component" value="Unassembled WGS sequence"/>
</dbReference>
<name>A0AB34Y0Q8_LACPN</name>
<dbReference type="EMBL" id="LUWI01000029">
    <property type="protein sequence ID" value="KZU02663.1"/>
    <property type="molecule type" value="Genomic_DNA"/>
</dbReference>